<dbReference type="SMART" id="SM00268">
    <property type="entry name" value="ACTIN"/>
    <property type="match status" value="1"/>
</dbReference>
<evidence type="ECO:0000313" key="4">
    <source>
        <dbReference type="EMBL" id="ODV59431.1"/>
    </source>
</evidence>
<dbReference type="RefSeq" id="XP_020045738.1">
    <property type="nucleotide sequence ID" value="XM_020188776.1"/>
</dbReference>
<dbReference type="AlphaFoldDB" id="A0A1D2VCS4"/>
<dbReference type="Proteomes" id="UP000095038">
    <property type="component" value="Unassembled WGS sequence"/>
</dbReference>
<proteinExistence type="inferred from homology"/>
<dbReference type="InterPro" id="IPR004000">
    <property type="entry name" value="Actin"/>
</dbReference>
<dbReference type="InParanoid" id="A0A1D2VCS4"/>
<dbReference type="SUPFAM" id="SSF53067">
    <property type="entry name" value="Actin-like ATPase domain"/>
    <property type="match status" value="2"/>
</dbReference>
<dbReference type="Pfam" id="PF00022">
    <property type="entry name" value="Actin"/>
    <property type="match status" value="2"/>
</dbReference>
<evidence type="ECO:0000313" key="5">
    <source>
        <dbReference type="Proteomes" id="UP000095038"/>
    </source>
</evidence>
<keyword evidence="5" id="KW-1185">Reference proteome</keyword>
<dbReference type="PANTHER" id="PTHR11937">
    <property type="entry name" value="ACTIN"/>
    <property type="match status" value="1"/>
</dbReference>
<dbReference type="CDD" id="cd10211">
    <property type="entry name" value="ASKHA_NBD_Arp5"/>
    <property type="match status" value="1"/>
</dbReference>
<dbReference type="GO" id="GO:0030234">
    <property type="term" value="F:enzyme regulator activity"/>
    <property type="evidence" value="ECO:0007669"/>
    <property type="project" value="EnsemblFungi"/>
</dbReference>
<dbReference type="GO" id="GO:0006338">
    <property type="term" value="P:chromatin remodeling"/>
    <property type="evidence" value="ECO:0007669"/>
    <property type="project" value="EnsemblFungi"/>
</dbReference>
<dbReference type="InterPro" id="IPR043129">
    <property type="entry name" value="ATPase_NBD"/>
</dbReference>
<dbReference type="GO" id="GO:0031011">
    <property type="term" value="C:Ino80 complex"/>
    <property type="evidence" value="ECO:0007669"/>
    <property type="project" value="EnsemblFungi"/>
</dbReference>
<protein>
    <submittedName>
        <fullName evidence="4">Nuclear actin-related protein</fullName>
    </submittedName>
</protein>
<feature type="region of interest" description="Disordered" evidence="3">
    <location>
        <begin position="504"/>
        <end position="529"/>
    </location>
</feature>
<feature type="coiled-coil region" evidence="2">
    <location>
        <begin position="424"/>
        <end position="451"/>
    </location>
</feature>
<accession>A0A1D2VCS4</accession>
<feature type="compositionally biased region" description="Polar residues" evidence="3">
    <location>
        <begin position="504"/>
        <end position="514"/>
    </location>
</feature>
<gene>
    <name evidence="4" type="ORF">ASCRUDRAFT_112529</name>
</gene>
<dbReference type="Gene3D" id="3.90.640.10">
    <property type="entry name" value="Actin, Chain A, domain 4"/>
    <property type="match status" value="2"/>
</dbReference>
<comment type="similarity">
    <text evidence="1">Belongs to the actin family.</text>
</comment>
<dbReference type="FunCoup" id="A0A1D2VCS4">
    <property type="interactions" value="727"/>
</dbReference>
<dbReference type="EMBL" id="KV454486">
    <property type="protein sequence ID" value="ODV59431.1"/>
    <property type="molecule type" value="Genomic_DNA"/>
</dbReference>
<name>A0A1D2VCS4_9ASCO</name>
<reference evidence="5" key="1">
    <citation type="submission" date="2016-05" db="EMBL/GenBank/DDBJ databases">
        <title>Comparative genomics of biotechnologically important yeasts.</title>
        <authorList>
            <consortium name="DOE Joint Genome Institute"/>
            <person name="Riley R."/>
            <person name="Haridas S."/>
            <person name="Wolfe K.H."/>
            <person name="Lopes M.R."/>
            <person name="Hittinger C.T."/>
            <person name="Goker M."/>
            <person name="Salamov A."/>
            <person name="Wisecaver J."/>
            <person name="Long T.M."/>
            <person name="Aerts A.L."/>
            <person name="Barry K."/>
            <person name="Choi C."/>
            <person name="Clum A."/>
            <person name="Coughlan A.Y."/>
            <person name="Deshpande S."/>
            <person name="Douglass A.P."/>
            <person name="Hanson S.J."/>
            <person name="Klenk H.-P."/>
            <person name="Labutti K."/>
            <person name="Lapidus A."/>
            <person name="Lindquist E."/>
            <person name="Lipzen A."/>
            <person name="Meier-Kolthoff J.P."/>
            <person name="Ohm R.A."/>
            <person name="Otillar R.P."/>
            <person name="Pangilinan J."/>
            <person name="Peng Y."/>
            <person name="Rokas A."/>
            <person name="Rosa C.A."/>
            <person name="Scheuner C."/>
            <person name="Sibirny A.A."/>
            <person name="Slot J.C."/>
            <person name="Stielow J.B."/>
            <person name="Sun H."/>
            <person name="Kurtzman C.P."/>
            <person name="Blackwell M."/>
            <person name="Grigoriev I.V."/>
            <person name="Jeffries T.W."/>
        </authorList>
    </citation>
    <scope>NUCLEOTIDE SEQUENCE [LARGE SCALE GENOMIC DNA]</scope>
    <source>
        <strain evidence="5">DSM 1968</strain>
    </source>
</reference>
<dbReference type="Gene3D" id="3.30.420.40">
    <property type="match status" value="4"/>
</dbReference>
<dbReference type="OrthoDB" id="7340501at2759"/>
<sequence>MTVIKVKSNKELPPQKIYYLPDQISPDSTEPYNSHYGAGIPIAIDFGTSDMRIGLTNNLSPSNIFPSVISRYRDRKLAQTLTFVGYDVYLDSSFKSSLKTPFDGPLITNWDYVEWMLDYSFHHIGVDSDGFVDNPIVMSELLGAPSQQRKNMLQLLFEAYRVPKVTFGIDDLFSYYQNNGKNGLVIGAGNQAINIIPVINSKPILTEAKRINWGGSLCVDYLSKLINLKYPYFPSKINNHQFEILMRNHCYVSKDYQEEINHIFDLNVLEKTDVLIEAPYVENVQPIKTEEELKRIAEKRKESGRRLQEQAQKSRLEKLIQKEKDYEYYTKLKNSLEELNKKQIIHTLEAEGFDDESDFKKYYNNLEKSIKRARKADIGGNNDEIESETPPEFPLVDIPDDQLTEDQIKEKKTQKFLKANYDARKKAHEEKLLEKKRLEELEIQEEKWRKEDLNGWIQDKRKKLNSVLKKKKDRKKLREELNDRKSHAAQIRMKNIAVLAAENSVPNTSGNNTRSSKRKRTITIDNDPNDTFGANDDDWAIYRDIANVEDEDEIEEENQLMLKLEADLLQYDPNFSIENTYDSQFNWRKSIIHKFLRGPRDYDSEKTQHQYQFHMNIERIRVPETMFQPSIVGVDQAGISELSENIIVNRLPSEGFYSKNEIEKAPIINDIFLTGGLSHFKNFDERLKNDFTSFLPVNSKINIRRAIDPRLDAWRGMAKFSNNIDSKNAFITKQEYEEMGPDYIKEHNLGNFGYF</sequence>
<organism evidence="4 5">
    <name type="scientific">Ascoidea rubescens DSM 1968</name>
    <dbReference type="NCBI Taxonomy" id="1344418"/>
    <lineage>
        <taxon>Eukaryota</taxon>
        <taxon>Fungi</taxon>
        <taxon>Dikarya</taxon>
        <taxon>Ascomycota</taxon>
        <taxon>Saccharomycotina</taxon>
        <taxon>Saccharomycetes</taxon>
        <taxon>Ascoideaceae</taxon>
        <taxon>Ascoidea</taxon>
    </lineage>
</organism>
<dbReference type="STRING" id="1344418.A0A1D2VCS4"/>
<dbReference type="FunFam" id="3.30.420.40:FF:000058">
    <property type="entry name" value="Putative actin-related protein 5"/>
    <property type="match status" value="1"/>
</dbReference>
<dbReference type="GeneID" id="30962412"/>
<evidence type="ECO:0000256" key="3">
    <source>
        <dbReference type="SAM" id="MobiDB-lite"/>
    </source>
</evidence>
<evidence type="ECO:0000256" key="1">
    <source>
        <dbReference type="RuleBase" id="RU000487"/>
    </source>
</evidence>
<dbReference type="PRINTS" id="PR00190">
    <property type="entry name" value="ACTIN"/>
</dbReference>
<evidence type="ECO:0000256" key="2">
    <source>
        <dbReference type="SAM" id="Coils"/>
    </source>
</evidence>
<keyword evidence="2" id="KW-0175">Coiled coil</keyword>